<dbReference type="SUPFAM" id="SSF50405">
    <property type="entry name" value="Actin-crosslinking proteins"/>
    <property type="match status" value="1"/>
</dbReference>
<dbReference type="GO" id="GO:0051015">
    <property type="term" value="F:actin filament binding"/>
    <property type="evidence" value="ECO:0007669"/>
    <property type="project" value="TreeGrafter"/>
</dbReference>
<evidence type="ECO:0000313" key="6">
    <source>
        <dbReference type="Proteomes" id="UP001216638"/>
    </source>
</evidence>
<comment type="subcellular location">
    <subcellularLocation>
        <location evidence="1">Nucleus</location>
        <location evidence="1">Nucleolus</location>
    </subcellularLocation>
</comment>
<dbReference type="CDD" id="cd23339">
    <property type="entry name" value="beta-trefoil_FSCN_fungal_FRG1-like"/>
    <property type="match status" value="1"/>
</dbReference>
<proteinExistence type="inferred from homology"/>
<dbReference type="InterPro" id="IPR010414">
    <property type="entry name" value="FRG1"/>
</dbReference>
<evidence type="ECO:0000256" key="1">
    <source>
        <dbReference type="ARBA" id="ARBA00004604"/>
    </source>
</evidence>
<evidence type="ECO:0000256" key="3">
    <source>
        <dbReference type="ARBA" id="ARBA00023242"/>
    </source>
</evidence>
<sequence length="325" mass="36007">MSGKSLRLTFKGDKPKRKRVKRETDAPVRAFHEDEESDAEMYGGDEQGKWCVRSDAAWVPVETCDELNGPAFIYKKTDGGSGVALSFNVPLSQVETSNVDAPELSGSMLEDGAMVVGADLAPVNVNQVWVANKLPGLEQWTLKSAPGTFLASDKFGSVTATNEARGPHEEWVVKLVDVAFARPADAPLPNNVVLGPRRGIAFQSAHGKWLAYEPSASGDKKQSVRADAEELDERCVWDASVQWKFRHSVRHAHRAARKTAKLDRGNVLDEERISRSRQGWNAGSRVRLASGDRAALERAQREGRLSEAMLDRRQRLKSDKYAWVR</sequence>
<name>A0AAF0IPF6_9BASI</name>
<dbReference type="GO" id="GO:0005730">
    <property type="term" value="C:nucleolus"/>
    <property type="evidence" value="ECO:0007669"/>
    <property type="project" value="UniProtKB-SubCell"/>
</dbReference>
<reference evidence="5" key="1">
    <citation type="submission" date="2023-03" db="EMBL/GenBank/DDBJ databases">
        <title>Mating type loci evolution in Malassezia.</title>
        <authorList>
            <person name="Coelho M.A."/>
        </authorList>
    </citation>
    <scope>NUCLEOTIDE SEQUENCE</scope>
    <source>
        <strain evidence="5">CBS 14135</strain>
    </source>
</reference>
<protein>
    <submittedName>
        <fullName evidence="5">Uncharacterized protein</fullName>
    </submittedName>
</protein>
<dbReference type="Proteomes" id="UP001216638">
    <property type="component" value="Chromosome 3"/>
</dbReference>
<feature type="compositionally biased region" description="Basic and acidic residues" evidence="4">
    <location>
        <begin position="22"/>
        <end position="32"/>
    </location>
</feature>
<dbReference type="InterPro" id="IPR008999">
    <property type="entry name" value="Actin-crosslinking"/>
</dbReference>
<evidence type="ECO:0000256" key="4">
    <source>
        <dbReference type="SAM" id="MobiDB-lite"/>
    </source>
</evidence>
<gene>
    <name evidence="5" type="ORF">MBRA1_002835</name>
</gene>
<dbReference type="Pfam" id="PF06229">
    <property type="entry name" value="FRG1"/>
    <property type="match status" value="1"/>
</dbReference>
<keyword evidence="3" id="KW-0539">Nucleus</keyword>
<evidence type="ECO:0000256" key="2">
    <source>
        <dbReference type="ARBA" id="ARBA00010878"/>
    </source>
</evidence>
<keyword evidence="6" id="KW-1185">Reference proteome</keyword>
<comment type="similarity">
    <text evidence="2">Belongs to the FRG1 family.</text>
</comment>
<organism evidence="5 6">
    <name type="scientific">Malassezia brasiliensis</name>
    <dbReference type="NCBI Taxonomy" id="1821822"/>
    <lineage>
        <taxon>Eukaryota</taxon>
        <taxon>Fungi</taxon>
        <taxon>Dikarya</taxon>
        <taxon>Basidiomycota</taxon>
        <taxon>Ustilaginomycotina</taxon>
        <taxon>Malasseziomycetes</taxon>
        <taxon>Malasseziales</taxon>
        <taxon>Malasseziaceae</taxon>
        <taxon>Malassezia</taxon>
    </lineage>
</organism>
<feature type="region of interest" description="Disordered" evidence="4">
    <location>
        <begin position="1"/>
        <end position="42"/>
    </location>
</feature>
<dbReference type="GO" id="GO:0071013">
    <property type="term" value="C:catalytic step 2 spliceosome"/>
    <property type="evidence" value="ECO:0007669"/>
    <property type="project" value="TreeGrafter"/>
</dbReference>
<dbReference type="PANTHER" id="PTHR12928">
    <property type="entry name" value="FRG1 PROTEIN"/>
    <property type="match status" value="1"/>
</dbReference>
<dbReference type="AlphaFoldDB" id="A0AAF0IPF6"/>
<evidence type="ECO:0000313" key="5">
    <source>
        <dbReference type="EMBL" id="WFC96179.1"/>
    </source>
</evidence>
<dbReference type="Gene3D" id="2.80.10.50">
    <property type="match status" value="1"/>
</dbReference>
<dbReference type="PANTHER" id="PTHR12928:SF0">
    <property type="entry name" value="FSHD REGION GENE 1"/>
    <property type="match status" value="1"/>
</dbReference>
<dbReference type="EMBL" id="CP119953">
    <property type="protein sequence ID" value="WFC96179.1"/>
    <property type="molecule type" value="Genomic_DNA"/>
</dbReference>
<accession>A0AAF0IPF6</accession>